<reference evidence="1 2" key="1">
    <citation type="journal article" date="2023" name="Plants (Basel)">
        <title>Bridging the Gap: Combining Genomics and Transcriptomics Approaches to Understand Stylosanthes scabra, an Orphan Legume from the Brazilian Caatinga.</title>
        <authorList>
            <person name="Ferreira-Neto J.R.C."/>
            <person name="da Silva M.D."/>
            <person name="Binneck E."/>
            <person name="de Melo N.F."/>
            <person name="da Silva R.H."/>
            <person name="de Melo A.L.T.M."/>
            <person name="Pandolfi V."/>
            <person name="Bustamante F.O."/>
            <person name="Brasileiro-Vidal A.C."/>
            <person name="Benko-Iseppon A.M."/>
        </authorList>
    </citation>
    <scope>NUCLEOTIDE SEQUENCE [LARGE SCALE GENOMIC DNA]</scope>
    <source>
        <tissue evidence="1">Leaves</tissue>
    </source>
</reference>
<protein>
    <submittedName>
        <fullName evidence="1">Uncharacterized protein</fullName>
    </submittedName>
</protein>
<keyword evidence="2" id="KW-1185">Reference proteome</keyword>
<dbReference type="EMBL" id="JASCZI010060538">
    <property type="protein sequence ID" value="MED6133628.1"/>
    <property type="molecule type" value="Genomic_DNA"/>
</dbReference>
<proteinExistence type="predicted"/>
<evidence type="ECO:0000313" key="2">
    <source>
        <dbReference type="Proteomes" id="UP001341840"/>
    </source>
</evidence>
<name>A0ABU6SCZ6_9FABA</name>
<gene>
    <name evidence="1" type="ORF">PIB30_029912</name>
</gene>
<dbReference type="Proteomes" id="UP001341840">
    <property type="component" value="Unassembled WGS sequence"/>
</dbReference>
<evidence type="ECO:0000313" key="1">
    <source>
        <dbReference type="EMBL" id="MED6133628.1"/>
    </source>
</evidence>
<accession>A0ABU6SCZ6</accession>
<organism evidence="1 2">
    <name type="scientific">Stylosanthes scabra</name>
    <dbReference type="NCBI Taxonomy" id="79078"/>
    <lineage>
        <taxon>Eukaryota</taxon>
        <taxon>Viridiplantae</taxon>
        <taxon>Streptophyta</taxon>
        <taxon>Embryophyta</taxon>
        <taxon>Tracheophyta</taxon>
        <taxon>Spermatophyta</taxon>
        <taxon>Magnoliopsida</taxon>
        <taxon>eudicotyledons</taxon>
        <taxon>Gunneridae</taxon>
        <taxon>Pentapetalae</taxon>
        <taxon>rosids</taxon>
        <taxon>fabids</taxon>
        <taxon>Fabales</taxon>
        <taxon>Fabaceae</taxon>
        <taxon>Papilionoideae</taxon>
        <taxon>50 kb inversion clade</taxon>
        <taxon>dalbergioids sensu lato</taxon>
        <taxon>Dalbergieae</taxon>
        <taxon>Pterocarpus clade</taxon>
        <taxon>Stylosanthes</taxon>
    </lineage>
</organism>
<comment type="caution">
    <text evidence="1">The sequence shown here is derived from an EMBL/GenBank/DDBJ whole genome shotgun (WGS) entry which is preliminary data.</text>
</comment>
<sequence>MKKLTKEAPYVTAIMNNDRSDAFLLSRAAISFGKTDRDGLVVTLYLLLPNHILDCLKDYMAPKEEDGVDALSWKPNPNGSITRFPMDFQLWISLIRLGMINRLCSLDLHSWISFNLSEEIGIEREILWVGIFMITAWKFWNYRNDYVHTNSSRPVYIQRNQIKQLVKEINAMENSNRLNAHANLGNIKWNLPMEGWAKLNTDGASRGNPGLLVLQAS</sequence>